<dbReference type="STRING" id="1216006.VA7868_01108"/>
<accession>A0A1M5XEE7</accession>
<protein>
    <submittedName>
        <fullName evidence="2">Uncharacterized protein</fullName>
    </submittedName>
</protein>
<dbReference type="Gene3D" id="4.10.220.110">
    <property type="match status" value="1"/>
</dbReference>
<dbReference type="SUPFAM" id="SSF69279">
    <property type="entry name" value="Phage tail proteins"/>
    <property type="match status" value="1"/>
</dbReference>
<reference evidence="2 3" key="1">
    <citation type="submission" date="2016-11" db="EMBL/GenBank/DDBJ databases">
        <authorList>
            <person name="Jaros S."/>
            <person name="Januszkiewicz K."/>
            <person name="Wedrychowicz H."/>
        </authorList>
    </citation>
    <scope>NUCLEOTIDE SEQUENCE [LARGE SCALE GENOMIC DNA]</scope>
    <source>
        <strain evidence="2 3">CECT 7868</strain>
    </source>
</reference>
<proteinExistence type="predicted"/>
<feature type="region of interest" description="Disordered" evidence="1">
    <location>
        <begin position="119"/>
        <end position="140"/>
    </location>
</feature>
<evidence type="ECO:0000313" key="3">
    <source>
        <dbReference type="Proteomes" id="UP000184608"/>
    </source>
</evidence>
<dbReference type="EMBL" id="FQXZ01000011">
    <property type="protein sequence ID" value="SHH97874.1"/>
    <property type="molecule type" value="Genomic_DNA"/>
</dbReference>
<evidence type="ECO:0000256" key="1">
    <source>
        <dbReference type="SAM" id="MobiDB-lite"/>
    </source>
</evidence>
<gene>
    <name evidence="2" type="ORF">VA7868_01108</name>
</gene>
<dbReference type="AlphaFoldDB" id="A0A1M5XEE7"/>
<evidence type="ECO:0000313" key="2">
    <source>
        <dbReference type="EMBL" id="SHH97874.1"/>
    </source>
</evidence>
<dbReference type="Proteomes" id="UP000184608">
    <property type="component" value="Unassembled WGS sequence"/>
</dbReference>
<organism evidence="2 3">
    <name type="scientific">Vibrio aerogenes CECT 7868</name>
    <dbReference type="NCBI Taxonomy" id="1216006"/>
    <lineage>
        <taxon>Bacteria</taxon>
        <taxon>Pseudomonadati</taxon>
        <taxon>Pseudomonadota</taxon>
        <taxon>Gammaproteobacteria</taxon>
        <taxon>Vibrionales</taxon>
        <taxon>Vibrionaceae</taxon>
        <taxon>Vibrio</taxon>
    </lineage>
</organism>
<name>A0A1M5XEE7_9VIBR</name>
<keyword evidence="3" id="KW-1185">Reference proteome</keyword>
<sequence>MYTFTHEDSKHTLVITDNPEGFPKLGAAIPYNALSGGASEEPYISALSETKQSEVSSIEMRDYSFKKPSYNFSQTLDGKDLDYQKQTYEHFDFPGRFKDDGNGKAFTQIRLDYLRRTAHTASGQSDEAKQNDPKVGQLEKQSCNYYNSIRNSNGYK</sequence>
<dbReference type="Pfam" id="PF05954">
    <property type="entry name" value="Phage_GPD"/>
    <property type="match status" value="1"/>
</dbReference>